<keyword evidence="11" id="KW-0944">Nitration</keyword>
<dbReference type="GO" id="GO:0046872">
    <property type="term" value="F:metal ion binding"/>
    <property type="evidence" value="ECO:0007669"/>
    <property type="project" value="UniProtKB-KW"/>
</dbReference>
<evidence type="ECO:0000313" key="17">
    <source>
        <dbReference type="EMBL" id="KAE9539375.1"/>
    </source>
</evidence>
<evidence type="ECO:0000256" key="3">
    <source>
        <dbReference type="ARBA" id="ARBA00011388"/>
    </source>
</evidence>
<evidence type="ECO:0000256" key="8">
    <source>
        <dbReference type="ARBA" id="ARBA00022801"/>
    </source>
</evidence>
<dbReference type="EMBL" id="VYZN01000014">
    <property type="protein sequence ID" value="KAE9539375.1"/>
    <property type="molecule type" value="Genomic_DNA"/>
</dbReference>
<dbReference type="OrthoDB" id="498611at2759"/>
<keyword evidence="7" id="KW-0547">Nucleotide-binding</keyword>
<evidence type="ECO:0000256" key="4">
    <source>
        <dbReference type="ARBA" id="ARBA00019490"/>
    </source>
</evidence>
<dbReference type="FunFam" id="3.30.420.40:FF:000067">
    <property type="entry name" value="Pantothenate kinase 4"/>
    <property type="match status" value="1"/>
</dbReference>
<dbReference type="NCBIfam" id="TIGR00555">
    <property type="entry name" value="panK_eukar"/>
    <property type="match status" value="1"/>
</dbReference>
<evidence type="ECO:0000256" key="9">
    <source>
        <dbReference type="ARBA" id="ARBA00022840"/>
    </source>
</evidence>
<gene>
    <name evidence="17" type="ORF">AGLY_004627</name>
</gene>
<dbReference type="Gene3D" id="1.20.1700.10">
    <property type="entry name" value="AF1104-like"/>
    <property type="match status" value="1"/>
</dbReference>
<reference evidence="17 18" key="1">
    <citation type="submission" date="2019-08" db="EMBL/GenBank/DDBJ databases">
        <title>The genome of the soybean aphid Biotype 1, its phylome, world population structure and adaptation to the North American continent.</title>
        <authorList>
            <person name="Giordano R."/>
            <person name="Donthu R.K."/>
            <person name="Hernandez A.G."/>
            <person name="Wright C.L."/>
            <person name="Zimin A.V."/>
        </authorList>
    </citation>
    <scope>NUCLEOTIDE SEQUENCE [LARGE SCALE GENOMIC DNA]</scope>
    <source>
        <tissue evidence="17">Whole aphids</tissue>
    </source>
</reference>
<evidence type="ECO:0000256" key="7">
    <source>
        <dbReference type="ARBA" id="ARBA00022741"/>
    </source>
</evidence>
<evidence type="ECO:0000256" key="10">
    <source>
        <dbReference type="ARBA" id="ARBA00022993"/>
    </source>
</evidence>
<protein>
    <recommendedName>
        <fullName evidence="4">4'-phosphopantetheine phosphatase</fullName>
    </recommendedName>
    <alternativeName>
        <fullName evidence="14">Inactive pantothenic acid kinase 4</fullName>
    </alternativeName>
</protein>
<dbReference type="InterPro" id="IPR004567">
    <property type="entry name" value="Type_II_PanK"/>
</dbReference>
<evidence type="ECO:0000256" key="5">
    <source>
        <dbReference type="ARBA" id="ARBA00022596"/>
    </source>
</evidence>
<organism evidence="17 18">
    <name type="scientific">Aphis glycines</name>
    <name type="common">Soybean aphid</name>
    <dbReference type="NCBI Taxonomy" id="307491"/>
    <lineage>
        <taxon>Eukaryota</taxon>
        <taxon>Metazoa</taxon>
        <taxon>Ecdysozoa</taxon>
        <taxon>Arthropoda</taxon>
        <taxon>Hexapoda</taxon>
        <taxon>Insecta</taxon>
        <taxon>Pterygota</taxon>
        <taxon>Neoptera</taxon>
        <taxon>Paraneoptera</taxon>
        <taxon>Hemiptera</taxon>
        <taxon>Sternorrhyncha</taxon>
        <taxon>Aphidomorpha</taxon>
        <taxon>Aphidoidea</taxon>
        <taxon>Aphididae</taxon>
        <taxon>Aphidini</taxon>
        <taxon>Aphis</taxon>
        <taxon>Aphis</taxon>
    </lineage>
</organism>
<dbReference type="FunFam" id="3.30.420.510:FF:000008">
    <property type="entry name" value="Pantothenate kinase"/>
    <property type="match status" value="1"/>
</dbReference>
<evidence type="ECO:0000256" key="13">
    <source>
        <dbReference type="ARBA" id="ARBA00029347"/>
    </source>
</evidence>
<keyword evidence="8" id="KW-0378">Hydrolase</keyword>
<dbReference type="PANTHER" id="PTHR12280:SF20">
    <property type="entry name" value="4'-PHOSPHOPANTETHEINE PHOSPHATASE"/>
    <property type="match status" value="1"/>
</dbReference>
<proteinExistence type="predicted"/>
<comment type="function">
    <text evidence="15">Phosphatase which shows a preference for 4'-phosphopantetheine and its oxidatively damaged forms (sulfonate or S-sulfonate), providing strong indirect evidence that the phosphatase activity pre-empts damage in the coenzyme A (CoA) pathway. Hydrolyzing excess 4'-phosphopantetheine could constitute a directed overflow mechanism to prevent its oxidation to the S-sulfonate, sulfonate, or other forms. Hydrolyzing 4'-phosphopantetheine sulfonate or S-sulfonate would forestall their conversion to inactive forms of CoA and acyl carrier protein. May play a role in the physiological regulation of CoA intracellular levels.</text>
</comment>
<feature type="domain" description="Damage-control phosphatase ARMT1-like metal-binding" evidence="16">
    <location>
        <begin position="485"/>
        <end position="763"/>
    </location>
</feature>
<dbReference type="GO" id="GO:0005524">
    <property type="term" value="F:ATP binding"/>
    <property type="evidence" value="ECO:0007669"/>
    <property type="project" value="UniProtKB-KW"/>
</dbReference>
<dbReference type="CDD" id="cd24123">
    <property type="entry name" value="ASKHA_NBD_PanK-II_Pank4"/>
    <property type="match status" value="1"/>
</dbReference>
<dbReference type="InterPro" id="IPR035073">
    <property type="entry name" value="At2g17340_3_helix_bundle"/>
</dbReference>
<comment type="cofactor">
    <cofactor evidence="1">
        <name>Mn(2+)</name>
        <dbReference type="ChEBI" id="CHEBI:29035"/>
    </cofactor>
</comment>
<dbReference type="GO" id="GO:0005634">
    <property type="term" value="C:nucleus"/>
    <property type="evidence" value="ECO:0007669"/>
    <property type="project" value="TreeGrafter"/>
</dbReference>
<dbReference type="InterPro" id="IPR036075">
    <property type="entry name" value="ARMT-1-like_metal-bd_sf"/>
</dbReference>
<evidence type="ECO:0000259" key="16">
    <source>
        <dbReference type="Pfam" id="PF01937"/>
    </source>
</evidence>
<dbReference type="Gene3D" id="3.30.420.510">
    <property type="match status" value="1"/>
</dbReference>
<comment type="caution">
    <text evidence="17">The sequence shown here is derived from an EMBL/GenBank/DDBJ whole genome shotgun (WGS) entry which is preliminary data.</text>
</comment>
<dbReference type="Gene3D" id="3.30.420.40">
    <property type="match status" value="1"/>
</dbReference>
<dbReference type="SUPFAM" id="SSF111321">
    <property type="entry name" value="AF1104-like"/>
    <property type="match status" value="1"/>
</dbReference>
<evidence type="ECO:0000256" key="11">
    <source>
        <dbReference type="ARBA" id="ARBA00023074"/>
    </source>
</evidence>
<accession>A0A6G0TUE2</accession>
<comment type="catalytic activity">
    <reaction evidence="13">
        <text>(R)-4'-phospho-S-sulfopantetheine + H2O = (R)-S-sulfopantetheine + phosphate</text>
        <dbReference type="Rhea" id="RHEA:68340"/>
        <dbReference type="ChEBI" id="CHEBI:15377"/>
        <dbReference type="ChEBI" id="CHEBI:43474"/>
        <dbReference type="ChEBI" id="CHEBI:177302"/>
        <dbReference type="ChEBI" id="CHEBI:177303"/>
    </reaction>
    <physiologicalReaction direction="left-to-right" evidence="13">
        <dbReference type="Rhea" id="RHEA:68341"/>
    </physiologicalReaction>
</comment>
<keyword evidence="12" id="KW-0464">Manganese</keyword>
<dbReference type="GO" id="GO:0016787">
    <property type="term" value="F:hydrolase activity"/>
    <property type="evidence" value="ECO:0007669"/>
    <property type="project" value="UniProtKB-KW"/>
</dbReference>
<evidence type="ECO:0000256" key="14">
    <source>
        <dbReference type="ARBA" id="ARBA00032948"/>
    </source>
</evidence>
<comment type="subunit">
    <text evidence="3">Homodimer. Interacts with PKM.</text>
</comment>
<name>A0A6G0TUE2_APHGL</name>
<evidence type="ECO:0000256" key="1">
    <source>
        <dbReference type="ARBA" id="ARBA00001936"/>
    </source>
</evidence>
<evidence type="ECO:0000256" key="2">
    <source>
        <dbReference type="ARBA" id="ARBA00001967"/>
    </source>
</evidence>
<dbReference type="Pfam" id="PF01937">
    <property type="entry name" value="ARMT1-like_dom"/>
    <property type="match status" value="1"/>
</dbReference>
<keyword evidence="5" id="KW-0533">Nickel</keyword>
<dbReference type="PANTHER" id="PTHR12280">
    <property type="entry name" value="PANTOTHENATE KINASE"/>
    <property type="match status" value="1"/>
</dbReference>
<dbReference type="GO" id="GO:0005829">
    <property type="term" value="C:cytosol"/>
    <property type="evidence" value="ECO:0007669"/>
    <property type="project" value="TreeGrafter"/>
</dbReference>
<dbReference type="Pfam" id="PF03630">
    <property type="entry name" value="Fumble"/>
    <property type="match status" value="1"/>
</dbReference>
<dbReference type="SUPFAM" id="SSF53067">
    <property type="entry name" value="Actin-like ATPase domain"/>
    <property type="match status" value="2"/>
</dbReference>
<dbReference type="InterPro" id="IPR002791">
    <property type="entry name" value="ARMT1-like_metal-bd"/>
</dbReference>
<evidence type="ECO:0000256" key="15">
    <source>
        <dbReference type="ARBA" id="ARBA00046055"/>
    </source>
</evidence>
<keyword evidence="18" id="KW-1185">Reference proteome</keyword>
<dbReference type="InterPro" id="IPR043129">
    <property type="entry name" value="ATPase_NBD"/>
</dbReference>
<dbReference type="Gene3D" id="3.40.50.10880">
    <property type="entry name" value="Uncharacterised protein PF01937, DUF89, domain 3"/>
    <property type="match status" value="1"/>
</dbReference>
<keyword evidence="9" id="KW-0067">ATP-binding</keyword>
<keyword evidence="10" id="KW-0173">Coenzyme A biosynthesis</keyword>
<dbReference type="GO" id="GO:0004594">
    <property type="term" value="F:pantothenate kinase activity"/>
    <property type="evidence" value="ECO:0007669"/>
    <property type="project" value="TreeGrafter"/>
</dbReference>
<evidence type="ECO:0000256" key="6">
    <source>
        <dbReference type="ARBA" id="ARBA00022723"/>
    </source>
</evidence>
<evidence type="ECO:0000313" key="18">
    <source>
        <dbReference type="Proteomes" id="UP000475862"/>
    </source>
</evidence>
<keyword evidence="6" id="KW-0479">Metal-binding</keyword>
<comment type="cofactor">
    <cofactor evidence="2">
        <name>Ni(2+)</name>
        <dbReference type="ChEBI" id="CHEBI:49786"/>
    </cofactor>
</comment>
<sequence length="778" mass="87932">MCFYSILMSSNNLVNITMEEKENPNSIKLPDTLEVFRNLKNAKQFAIDIGGSLTKIAYYSTVSFRRVYYATDNIDKNDEKNKDDKHDKFVYTYSEQARLHFVKFETKYIENCLDFIGDNLVNSDERKGKSIKATGGGAYKYSKLIQDKLGLKVDKEDELTCLITGCNFLLKNISDEAFVYNRNGSPEYEFQTADPHVFPYMLVNIGSGVSILKVESDSCYERIGGTATGGGTFWGLGTLLTKAKTFEELLDLAEKGDHRKADMLVKDIYGGDYETLGMHSDLIASSFGKICPRQNAESDYNEADLARSLLFAISNDIGQIACLYAMMHNLKKVYFGGYFLRNRSLSMHTISFSIKFWSRGTVQSLFLRHEGYLGAIGAFLKGTEECDSDKFSWLENYAGSGSNRTQLTFGKRVDQLELDRWESPLTFCPLLKDPSSYIPDTVDLNSDKEAREYWLNCFEESIENYVNYAVASQPTSDTAEERAALFKEKFISRVQLLKIKPFAYGNLTVRGLLDTINQCLKEFDFPDPYLTQKQTENEYALRCLQERLEELDSLDLKERQKELIMGVLAGNTFDWGAKETVALMKTGEFDFKQARNRIPARPWLIDSLDNWVQKICNEPYKKIAIFIDNSGIDVVLGILPLAREMLRQGSRIILCANSAPALNDVTHSELVVLLRQAAAICPIISKGLDEGKLKSMETAQGGPCLDLSRLERELANELTTVDLILLEGMGRAVHTNIDAEFVCDSFKLAIIKNRWLAKRLGGDMFSVVCKYESVDVTK</sequence>
<dbReference type="Proteomes" id="UP000475862">
    <property type="component" value="Unassembled WGS sequence"/>
</dbReference>
<dbReference type="GO" id="GO:0015937">
    <property type="term" value="P:coenzyme A biosynthetic process"/>
    <property type="evidence" value="ECO:0007669"/>
    <property type="project" value="UniProtKB-KW"/>
</dbReference>
<evidence type="ECO:0000256" key="12">
    <source>
        <dbReference type="ARBA" id="ARBA00023211"/>
    </source>
</evidence>
<dbReference type="AlphaFoldDB" id="A0A6G0TUE2"/>